<dbReference type="AlphaFoldDB" id="A0A6H9S3X5"/>
<name>A0A6H9S3X5_9PSED</name>
<evidence type="ECO:0000313" key="2">
    <source>
        <dbReference type="Proteomes" id="UP000423257"/>
    </source>
</evidence>
<feature type="non-terminal residue" evidence="1">
    <location>
        <position position="1"/>
    </location>
</feature>
<gene>
    <name evidence="1" type="ORF">F7R03_28520</name>
</gene>
<comment type="caution">
    <text evidence="1">The sequence shown here is derived from an EMBL/GenBank/DDBJ whole genome shotgun (WGS) entry which is preliminary data.</text>
</comment>
<dbReference type="EMBL" id="VZPQ01000143">
    <property type="protein sequence ID" value="KAB0560508.1"/>
    <property type="molecule type" value="Genomic_DNA"/>
</dbReference>
<dbReference type="Proteomes" id="UP000423257">
    <property type="component" value="Unassembled WGS sequence"/>
</dbReference>
<proteinExistence type="predicted"/>
<accession>A0A6H9S3X5</accession>
<reference evidence="1 2" key="1">
    <citation type="submission" date="2019-09" db="EMBL/GenBank/DDBJ databases">
        <title>Draft genome sequences of 48 bacterial type strains from the CCUG.</title>
        <authorList>
            <person name="Tunovic T."/>
            <person name="Pineiro-Iglesias B."/>
            <person name="Unosson C."/>
            <person name="Inganas E."/>
            <person name="Ohlen M."/>
            <person name="Cardew S."/>
            <person name="Jensie-Markopoulos S."/>
            <person name="Salva-Serra F."/>
            <person name="Jaen-Luchoro D."/>
            <person name="Karlsson R."/>
            <person name="Svensson-Stadler L."/>
            <person name="Chun J."/>
            <person name="Moore E."/>
        </authorList>
    </citation>
    <scope>NUCLEOTIDE SEQUENCE [LARGE SCALE GENOMIC DNA]</scope>
    <source>
        <strain evidence="1 2">CCUG 51524</strain>
    </source>
</reference>
<protein>
    <submittedName>
        <fullName evidence="1">XRE family transcriptional regulator</fullName>
    </submittedName>
</protein>
<sequence>LSQQALAKGEAQLTLACLAHNALRFRVAAAETCLLAGNTEQAIWHGQQMAALPESASCAWITHHVRLIDVAGQWLRSADQASGEKLKGMAREAQQMGFVATMPRLLQVLDV</sequence>
<organism evidence="1 2">
    <name type="scientific">Pseudomonas palleroniana</name>
    <dbReference type="NCBI Taxonomy" id="191390"/>
    <lineage>
        <taxon>Bacteria</taxon>
        <taxon>Pseudomonadati</taxon>
        <taxon>Pseudomonadota</taxon>
        <taxon>Gammaproteobacteria</taxon>
        <taxon>Pseudomonadales</taxon>
        <taxon>Pseudomonadaceae</taxon>
        <taxon>Pseudomonas</taxon>
    </lineage>
</organism>
<evidence type="ECO:0000313" key="1">
    <source>
        <dbReference type="EMBL" id="KAB0560508.1"/>
    </source>
</evidence>